<accession>A0A917BX39</accession>
<comment type="caution">
    <text evidence="3">The sequence shown here is derived from an EMBL/GenBank/DDBJ whole genome shotgun (WGS) entry which is preliminary data.</text>
</comment>
<dbReference type="Proteomes" id="UP000632498">
    <property type="component" value="Unassembled WGS sequence"/>
</dbReference>
<dbReference type="InterPro" id="IPR029069">
    <property type="entry name" value="HotDog_dom_sf"/>
</dbReference>
<name>A0A917BX39_9PROT</name>
<evidence type="ECO:0000313" key="4">
    <source>
        <dbReference type="Proteomes" id="UP000632498"/>
    </source>
</evidence>
<organism evidence="3 4">
    <name type="scientific">Terasakiella brassicae</name>
    <dbReference type="NCBI Taxonomy" id="1634917"/>
    <lineage>
        <taxon>Bacteria</taxon>
        <taxon>Pseudomonadati</taxon>
        <taxon>Pseudomonadota</taxon>
        <taxon>Alphaproteobacteria</taxon>
        <taxon>Rhodospirillales</taxon>
        <taxon>Terasakiellaceae</taxon>
        <taxon>Terasakiella</taxon>
    </lineage>
</organism>
<keyword evidence="2" id="KW-0378">Hydrolase</keyword>
<evidence type="ECO:0008006" key="5">
    <source>
        <dbReference type="Google" id="ProtNLM"/>
    </source>
</evidence>
<gene>
    <name evidence="3" type="ORF">GCM10011332_09690</name>
</gene>
<dbReference type="InterPro" id="IPR050563">
    <property type="entry name" value="4-hydroxybenzoyl-CoA_TE"/>
</dbReference>
<dbReference type="Gene3D" id="3.10.129.10">
    <property type="entry name" value="Hotdog Thioesterase"/>
    <property type="match status" value="1"/>
</dbReference>
<keyword evidence="4" id="KW-1185">Reference proteome</keyword>
<dbReference type="SUPFAM" id="SSF54637">
    <property type="entry name" value="Thioesterase/thiol ester dehydrase-isomerase"/>
    <property type="match status" value="1"/>
</dbReference>
<comment type="similarity">
    <text evidence="1">Belongs to the 4-hydroxybenzoyl-CoA thioesterase family.</text>
</comment>
<dbReference type="AlphaFoldDB" id="A0A917BX39"/>
<dbReference type="PANTHER" id="PTHR31793">
    <property type="entry name" value="4-HYDROXYBENZOYL-COA THIOESTERASE FAMILY MEMBER"/>
    <property type="match status" value="1"/>
</dbReference>
<sequence>MSEDQVNLTDRANFKFWTPEIFRFADMDALNHLNNIASAVYCETARADFFVKNLGHDFSAKVNWLLANINVSYLAPVHYPNEIEIGTRVKRIGNSSVTLQQGLFCQQGCFSTAETILVFANLETGKSTPLSDDVKEIFAKYN</sequence>
<proteinExistence type="inferred from homology"/>
<dbReference type="RefSeq" id="WP_188662254.1">
    <property type="nucleotide sequence ID" value="NZ_BMHV01000005.1"/>
</dbReference>
<dbReference type="PANTHER" id="PTHR31793:SF27">
    <property type="entry name" value="NOVEL THIOESTERASE SUPERFAMILY DOMAIN AND SAPOSIN A-TYPE DOMAIN CONTAINING PROTEIN (0610012H03RIK)"/>
    <property type="match status" value="1"/>
</dbReference>
<protein>
    <recommendedName>
        <fullName evidence="5">Thioesterase domain-containing protein</fullName>
    </recommendedName>
</protein>
<dbReference type="EMBL" id="BMHV01000005">
    <property type="protein sequence ID" value="GGF58190.1"/>
    <property type="molecule type" value="Genomic_DNA"/>
</dbReference>
<dbReference type="GO" id="GO:0047617">
    <property type="term" value="F:fatty acyl-CoA hydrolase activity"/>
    <property type="evidence" value="ECO:0007669"/>
    <property type="project" value="TreeGrafter"/>
</dbReference>
<evidence type="ECO:0000256" key="2">
    <source>
        <dbReference type="ARBA" id="ARBA00022801"/>
    </source>
</evidence>
<reference evidence="3" key="1">
    <citation type="journal article" date="2014" name="Int. J. Syst. Evol. Microbiol.">
        <title>Complete genome sequence of Corynebacterium casei LMG S-19264T (=DSM 44701T), isolated from a smear-ripened cheese.</title>
        <authorList>
            <consortium name="US DOE Joint Genome Institute (JGI-PGF)"/>
            <person name="Walter F."/>
            <person name="Albersmeier A."/>
            <person name="Kalinowski J."/>
            <person name="Ruckert C."/>
        </authorList>
    </citation>
    <scope>NUCLEOTIDE SEQUENCE</scope>
    <source>
        <strain evidence="3">CGMCC 1.15254</strain>
    </source>
</reference>
<dbReference type="Pfam" id="PF13279">
    <property type="entry name" value="4HBT_2"/>
    <property type="match status" value="1"/>
</dbReference>
<evidence type="ECO:0000313" key="3">
    <source>
        <dbReference type="EMBL" id="GGF58190.1"/>
    </source>
</evidence>
<evidence type="ECO:0000256" key="1">
    <source>
        <dbReference type="ARBA" id="ARBA00005953"/>
    </source>
</evidence>
<reference evidence="3" key="2">
    <citation type="submission" date="2020-09" db="EMBL/GenBank/DDBJ databases">
        <authorList>
            <person name="Sun Q."/>
            <person name="Zhou Y."/>
        </authorList>
    </citation>
    <scope>NUCLEOTIDE SEQUENCE</scope>
    <source>
        <strain evidence="3">CGMCC 1.15254</strain>
    </source>
</reference>
<dbReference type="CDD" id="cd00586">
    <property type="entry name" value="4HBT"/>
    <property type="match status" value="1"/>
</dbReference>